<evidence type="ECO:0000256" key="8">
    <source>
        <dbReference type="ARBA" id="ARBA00022884"/>
    </source>
</evidence>
<keyword evidence="9" id="KW-0479">Metal-binding</keyword>
<evidence type="ECO:0000256" key="9">
    <source>
        <dbReference type="HAMAP-Rule" id="MF_00104"/>
    </source>
</evidence>
<dbReference type="GO" id="GO:0006397">
    <property type="term" value="P:mRNA processing"/>
    <property type="evidence" value="ECO:0007669"/>
    <property type="project" value="UniProtKB-UniRule"/>
</dbReference>
<feature type="domain" description="DRBM" evidence="10">
    <location>
        <begin position="169"/>
        <end position="238"/>
    </location>
</feature>
<evidence type="ECO:0000313" key="12">
    <source>
        <dbReference type="EMBL" id="KHE92756.1"/>
    </source>
</evidence>
<dbReference type="GO" id="GO:0010468">
    <property type="term" value="P:regulation of gene expression"/>
    <property type="evidence" value="ECO:0007669"/>
    <property type="project" value="TreeGrafter"/>
</dbReference>
<dbReference type="InterPro" id="IPR000999">
    <property type="entry name" value="RNase_III_dom"/>
</dbReference>
<evidence type="ECO:0000256" key="4">
    <source>
        <dbReference type="ARBA" id="ARBA00022664"/>
    </source>
</evidence>
<dbReference type="SMART" id="SM00358">
    <property type="entry name" value="DSRM"/>
    <property type="match status" value="1"/>
</dbReference>
<dbReference type="HAMAP" id="MF_00104">
    <property type="entry name" value="RNase_III"/>
    <property type="match status" value="1"/>
</dbReference>
<evidence type="ECO:0000256" key="3">
    <source>
        <dbReference type="ARBA" id="ARBA00022552"/>
    </source>
</evidence>
<dbReference type="Pfam" id="PF14622">
    <property type="entry name" value="Ribonucleas_3_3"/>
    <property type="match status" value="1"/>
</dbReference>
<evidence type="ECO:0000259" key="11">
    <source>
        <dbReference type="PROSITE" id="PS50142"/>
    </source>
</evidence>
<dbReference type="Proteomes" id="UP000030652">
    <property type="component" value="Unassembled WGS sequence"/>
</dbReference>
<evidence type="ECO:0000256" key="5">
    <source>
        <dbReference type="ARBA" id="ARBA00022722"/>
    </source>
</evidence>
<dbReference type="GO" id="GO:0019843">
    <property type="term" value="F:rRNA binding"/>
    <property type="evidence" value="ECO:0007669"/>
    <property type="project" value="UniProtKB-KW"/>
</dbReference>
<feature type="active site" evidence="9">
    <location>
        <position position="60"/>
    </location>
</feature>
<evidence type="ECO:0000256" key="6">
    <source>
        <dbReference type="ARBA" id="ARBA00022759"/>
    </source>
</evidence>
<dbReference type="InterPro" id="IPR014720">
    <property type="entry name" value="dsRBD_dom"/>
</dbReference>
<dbReference type="GO" id="GO:0003725">
    <property type="term" value="F:double-stranded RNA binding"/>
    <property type="evidence" value="ECO:0007669"/>
    <property type="project" value="TreeGrafter"/>
</dbReference>
<dbReference type="PATRIC" id="fig|237368.3.peg.1623"/>
<feature type="domain" description="RNase III" evidence="11">
    <location>
        <begin position="18"/>
        <end position="142"/>
    </location>
</feature>
<keyword evidence="9" id="KW-0963">Cytoplasm</keyword>
<dbReference type="eggNOG" id="COG0571">
    <property type="taxonomic scope" value="Bacteria"/>
</dbReference>
<feature type="binding site" evidence="9">
    <location>
        <position position="56"/>
    </location>
    <ligand>
        <name>Mg(2+)</name>
        <dbReference type="ChEBI" id="CHEBI:18420"/>
    </ligand>
</feature>
<dbReference type="EMBL" id="JRYO01000093">
    <property type="protein sequence ID" value="KHE92756.1"/>
    <property type="molecule type" value="Genomic_DNA"/>
</dbReference>
<comment type="function">
    <text evidence="9">Digests double-stranded RNA. Involved in the processing of primary rRNA transcript to yield the immediate precursors to the large and small rRNAs (23S and 16S). Processes some mRNAs, and tRNAs when they are encoded in the rRNA operon. Processes pre-crRNA and tracrRNA of type II CRISPR loci if present in the organism.</text>
</comment>
<comment type="catalytic activity">
    <reaction evidence="1 9">
        <text>Endonucleolytic cleavage to 5'-phosphomonoester.</text>
        <dbReference type="EC" id="3.1.26.3"/>
    </reaction>
</comment>
<keyword evidence="5 9" id="KW-0540">Nuclease</keyword>
<dbReference type="InterPro" id="IPR036389">
    <property type="entry name" value="RNase_III_sf"/>
</dbReference>
<dbReference type="Gene3D" id="1.10.1520.10">
    <property type="entry name" value="Ribonuclease III domain"/>
    <property type="match status" value="1"/>
</dbReference>
<dbReference type="GO" id="GO:0005737">
    <property type="term" value="C:cytoplasm"/>
    <property type="evidence" value="ECO:0007669"/>
    <property type="project" value="UniProtKB-SubCell"/>
</dbReference>
<gene>
    <name evidence="12" type="primary">rncS</name>
    <name evidence="9" type="synonym">rnc</name>
    <name evidence="12" type="ORF">SCABRO_01484</name>
</gene>
<comment type="subcellular location">
    <subcellularLocation>
        <location evidence="9">Cytoplasm</location>
    </subcellularLocation>
</comment>
<organism evidence="12 13">
    <name type="scientific">Candidatus Scalindua brodae</name>
    <dbReference type="NCBI Taxonomy" id="237368"/>
    <lineage>
        <taxon>Bacteria</taxon>
        <taxon>Pseudomonadati</taxon>
        <taxon>Planctomycetota</taxon>
        <taxon>Candidatus Brocadiia</taxon>
        <taxon>Candidatus Brocadiales</taxon>
        <taxon>Candidatus Scalinduaceae</taxon>
        <taxon>Candidatus Scalindua</taxon>
    </lineage>
</organism>
<comment type="cofactor">
    <cofactor evidence="9">
        <name>Mg(2+)</name>
        <dbReference type="ChEBI" id="CHEBI:18420"/>
    </cofactor>
</comment>
<keyword evidence="9" id="KW-0460">Magnesium</keyword>
<dbReference type="EC" id="3.1.26.3" evidence="9"/>
<dbReference type="InterPro" id="IPR011907">
    <property type="entry name" value="RNase_III"/>
</dbReference>
<feature type="binding site" evidence="9">
    <location>
        <position position="128"/>
    </location>
    <ligand>
        <name>Mg(2+)</name>
        <dbReference type="ChEBI" id="CHEBI:18420"/>
    </ligand>
</feature>
<evidence type="ECO:0000256" key="1">
    <source>
        <dbReference type="ARBA" id="ARBA00000109"/>
    </source>
</evidence>
<accession>A0A0B0EL42</accession>
<dbReference type="CDD" id="cd00593">
    <property type="entry name" value="RIBOc"/>
    <property type="match status" value="1"/>
</dbReference>
<feature type="binding site" evidence="9">
    <location>
        <position position="131"/>
    </location>
    <ligand>
        <name>Mg(2+)</name>
        <dbReference type="ChEBI" id="CHEBI:18420"/>
    </ligand>
</feature>
<dbReference type="GO" id="GO:0006364">
    <property type="term" value="P:rRNA processing"/>
    <property type="evidence" value="ECO:0007669"/>
    <property type="project" value="UniProtKB-UniRule"/>
</dbReference>
<dbReference type="GO" id="GO:0046872">
    <property type="term" value="F:metal ion binding"/>
    <property type="evidence" value="ECO:0007669"/>
    <property type="project" value="UniProtKB-KW"/>
</dbReference>
<evidence type="ECO:0000256" key="2">
    <source>
        <dbReference type="ARBA" id="ARBA00010183"/>
    </source>
</evidence>
<dbReference type="SMART" id="SM00535">
    <property type="entry name" value="RIBOc"/>
    <property type="match status" value="1"/>
</dbReference>
<dbReference type="GO" id="GO:0008033">
    <property type="term" value="P:tRNA processing"/>
    <property type="evidence" value="ECO:0007669"/>
    <property type="project" value="UniProtKB-KW"/>
</dbReference>
<dbReference type="PROSITE" id="PS50142">
    <property type="entry name" value="RNASE_3_2"/>
    <property type="match status" value="1"/>
</dbReference>
<feature type="active site" evidence="9">
    <location>
        <position position="131"/>
    </location>
</feature>
<dbReference type="AlphaFoldDB" id="A0A0B0EL42"/>
<keyword evidence="4 9" id="KW-0507">mRNA processing</keyword>
<keyword evidence="7 9" id="KW-0378">Hydrolase</keyword>
<sequence>MIQTADNGELEDKLEDKLADCQKTLAYSFDNIKLLENALTHTSFKTAYNPSNERLEFLGDAILGMVISEYLFKKFPDYSEGKLTKIKSVVVSRATLAKIGAEMGLRQFISVGKGLMASRSFPKSLIANVFEAIIAAIYFDSGLKAAYDFTLRCLKDEIDVVCNNKHDKNYKSMLQHFCQRQQGHIPRYKIIKQSGPDHDKTFEVVTLIHNVEHCTGLGNNKKEAEQIAARKTLELLEINTDNI</sequence>
<evidence type="ECO:0000256" key="7">
    <source>
        <dbReference type="ARBA" id="ARBA00022801"/>
    </source>
</evidence>
<dbReference type="Gene3D" id="3.30.160.20">
    <property type="match status" value="1"/>
</dbReference>
<dbReference type="FunFam" id="1.10.1520.10:FF:000001">
    <property type="entry name" value="Ribonuclease 3"/>
    <property type="match status" value="1"/>
</dbReference>
<reference evidence="12 13" key="1">
    <citation type="submission" date="2014-10" db="EMBL/GenBank/DDBJ databases">
        <title>Draft genome of anammox bacterium scalindua brodae, obtained using differential coverage binning of sequence data from two enrichment reactors.</title>
        <authorList>
            <person name="Speth D.R."/>
            <person name="Russ L."/>
            <person name="Kartal B."/>
            <person name="Op den Camp H.J."/>
            <person name="Dutilh B.E."/>
            <person name="Jetten M.S."/>
        </authorList>
    </citation>
    <scope>NUCLEOTIDE SEQUENCE [LARGE SCALE GENOMIC DNA]</scope>
    <source>
        <strain evidence="12">RU1</strain>
    </source>
</reference>
<proteinExistence type="inferred from homology"/>
<keyword evidence="3 9" id="KW-0698">rRNA processing</keyword>
<dbReference type="PROSITE" id="PS50137">
    <property type="entry name" value="DS_RBD"/>
    <property type="match status" value="1"/>
</dbReference>
<comment type="subunit">
    <text evidence="9">Homodimer.</text>
</comment>
<dbReference type="PANTHER" id="PTHR11207">
    <property type="entry name" value="RIBONUCLEASE III"/>
    <property type="match status" value="1"/>
</dbReference>
<dbReference type="CDD" id="cd10845">
    <property type="entry name" value="DSRM_RNAse_III_family"/>
    <property type="match status" value="1"/>
</dbReference>
<keyword evidence="6 9" id="KW-0255">Endonuclease</keyword>
<keyword evidence="8 9" id="KW-0694">RNA-binding</keyword>
<dbReference type="Pfam" id="PF00035">
    <property type="entry name" value="dsrm"/>
    <property type="match status" value="1"/>
</dbReference>
<dbReference type="PANTHER" id="PTHR11207:SF0">
    <property type="entry name" value="RIBONUCLEASE 3"/>
    <property type="match status" value="1"/>
</dbReference>
<dbReference type="SUPFAM" id="SSF69065">
    <property type="entry name" value="RNase III domain-like"/>
    <property type="match status" value="1"/>
</dbReference>
<dbReference type="NCBIfam" id="TIGR02191">
    <property type="entry name" value="RNaseIII"/>
    <property type="match status" value="1"/>
</dbReference>
<evidence type="ECO:0000313" key="13">
    <source>
        <dbReference type="Proteomes" id="UP000030652"/>
    </source>
</evidence>
<name>A0A0B0EL42_9BACT</name>
<protein>
    <recommendedName>
        <fullName evidence="9">Ribonuclease 3</fullName>
        <ecNumber evidence="9">3.1.26.3</ecNumber>
    </recommendedName>
    <alternativeName>
        <fullName evidence="9">Ribonuclease III</fullName>
        <shortName evidence="9">RNase III</shortName>
    </alternativeName>
</protein>
<dbReference type="SUPFAM" id="SSF54768">
    <property type="entry name" value="dsRNA-binding domain-like"/>
    <property type="match status" value="1"/>
</dbReference>
<evidence type="ECO:0000259" key="10">
    <source>
        <dbReference type="PROSITE" id="PS50137"/>
    </source>
</evidence>
<dbReference type="PROSITE" id="PS00517">
    <property type="entry name" value="RNASE_3_1"/>
    <property type="match status" value="1"/>
</dbReference>
<comment type="similarity">
    <text evidence="2">Belongs to the ribonuclease III family.</text>
</comment>
<comment type="caution">
    <text evidence="12">The sequence shown here is derived from an EMBL/GenBank/DDBJ whole genome shotgun (WGS) entry which is preliminary data.</text>
</comment>
<dbReference type="GO" id="GO:0004525">
    <property type="term" value="F:ribonuclease III activity"/>
    <property type="evidence" value="ECO:0007669"/>
    <property type="project" value="UniProtKB-UniRule"/>
</dbReference>
<keyword evidence="9" id="KW-0819">tRNA processing</keyword>
<keyword evidence="9" id="KW-0699">rRNA-binding</keyword>